<evidence type="ECO:0000313" key="2">
    <source>
        <dbReference type="EMBL" id="AUM13315.1"/>
    </source>
</evidence>
<accession>A0A2K9LPC3</accession>
<protein>
    <recommendedName>
        <fullName evidence="1">Serine aminopeptidase S33 domain-containing protein</fullName>
    </recommendedName>
</protein>
<reference evidence="3" key="1">
    <citation type="submission" date="2017-08" db="EMBL/GenBank/DDBJ databases">
        <title>Direct submision.</title>
        <authorList>
            <person name="Kim S.-J."/>
            <person name="Rhee S.-K."/>
        </authorList>
    </citation>
    <scope>NUCLEOTIDE SEQUENCE [LARGE SCALE GENOMIC DNA]</scope>
    <source>
        <strain evidence="3">GI5</strain>
    </source>
</reference>
<name>A0A2K9LPC3_9GAMM</name>
<dbReference type="RefSeq" id="WP_101894693.1">
    <property type="nucleotide sequence ID" value="NZ_CP022684.1"/>
</dbReference>
<dbReference type="InterPro" id="IPR051044">
    <property type="entry name" value="MAG_DAG_Lipase"/>
</dbReference>
<dbReference type="Pfam" id="PF12146">
    <property type="entry name" value="Hydrolase_4"/>
    <property type="match status" value="1"/>
</dbReference>
<dbReference type="AlphaFoldDB" id="A0A2K9LPC3"/>
<dbReference type="InterPro" id="IPR029058">
    <property type="entry name" value="AB_hydrolase_fold"/>
</dbReference>
<dbReference type="OrthoDB" id="5614837at2"/>
<dbReference type="PANTHER" id="PTHR11614">
    <property type="entry name" value="PHOSPHOLIPASE-RELATED"/>
    <property type="match status" value="1"/>
</dbReference>
<dbReference type="EMBL" id="CP022684">
    <property type="protein sequence ID" value="AUM13315.1"/>
    <property type="molecule type" value="Genomic_DNA"/>
</dbReference>
<organism evidence="2 3">
    <name type="scientific">Ketobacter alkanivorans</name>
    <dbReference type="NCBI Taxonomy" id="1917421"/>
    <lineage>
        <taxon>Bacteria</taxon>
        <taxon>Pseudomonadati</taxon>
        <taxon>Pseudomonadota</taxon>
        <taxon>Gammaproteobacteria</taxon>
        <taxon>Pseudomonadales</taxon>
        <taxon>Ketobacteraceae</taxon>
        <taxon>Ketobacter</taxon>
    </lineage>
</organism>
<dbReference type="KEGG" id="kak:Kalk_13165"/>
<feature type="domain" description="Serine aminopeptidase S33" evidence="1">
    <location>
        <begin position="68"/>
        <end position="300"/>
    </location>
</feature>
<sequence length="326" mass="37852">MKFIPVELRQTLPVFTLETRQPIGASAQCYRQFYGIDFEKRFNDLKVYMGKTHVAGFDIVVHGYIPKAAKGTVFVVHGYYDHVGIYNHLIKTLLRNRYAVMAFDLPGHGLSSGSRAAISSFRQYGPVFKRVLQLAKDHTPQPWHVVAQSTGGAIVSEYLLQFAGLEERIPFEGVVFYAPLIRPVHWFLNKRLHTVVSPFRNFVSRKFSENSNDPDFAEFIRDKDPLQPRYLSSKWVGALKQWIPYIERHVPIDFPLHIMQGKSDQTVDWQHNIPLFQRIFKGTEVTFMPNVRHHVVNELELYRRDVFARTIKYLDTFSTQPQLAIK</sequence>
<proteinExistence type="predicted"/>
<dbReference type="InterPro" id="IPR022742">
    <property type="entry name" value="Hydrolase_4"/>
</dbReference>
<keyword evidence="3" id="KW-1185">Reference proteome</keyword>
<gene>
    <name evidence="2" type="ORF">Kalk_13165</name>
</gene>
<dbReference type="Gene3D" id="3.40.50.1820">
    <property type="entry name" value="alpha/beta hydrolase"/>
    <property type="match status" value="1"/>
</dbReference>
<evidence type="ECO:0000313" key="3">
    <source>
        <dbReference type="Proteomes" id="UP000235116"/>
    </source>
</evidence>
<evidence type="ECO:0000259" key="1">
    <source>
        <dbReference type="Pfam" id="PF12146"/>
    </source>
</evidence>
<dbReference type="SUPFAM" id="SSF53474">
    <property type="entry name" value="alpha/beta-Hydrolases"/>
    <property type="match status" value="1"/>
</dbReference>
<dbReference type="Proteomes" id="UP000235116">
    <property type="component" value="Chromosome"/>
</dbReference>